<dbReference type="EMBL" id="CP071872">
    <property type="protein sequence ID" value="UNM10362.1"/>
    <property type="molecule type" value="Genomic_DNA"/>
</dbReference>
<feature type="transmembrane region" description="Helical" evidence="1">
    <location>
        <begin position="298"/>
        <end position="317"/>
    </location>
</feature>
<dbReference type="RefSeq" id="WP_242328866.1">
    <property type="nucleotide sequence ID" value="NZ_CP071872.1"/>
</dbReference>
<keyword evidence="1" id="KW-1133">Transmembrane helix</keyword>
<feature type="transmembrane region" description="Helical" evidence="1">
    <location>
        <begin position="175"/>
        <end position="194"/>
    </location>
</feature>
<feature type="transmembrane region" description="Helical" evidence="1">
    <location>
        <begin position="50"/>
        <end position="70"/>
    </location>
</feature>
<evidence type="ECO:0000313" key="2">
    <source>
        <dbReference type="EMBL" id="UNM10362.1"/>
    </source>
</evidence>
<dbReference type="Proteomes" id="UP000828924">
    <property type="component" value="Chromosome"/>
</dbReference>
<accession>A0ABY3WHV3</accession>
<dbReference type="PANTHER" id="PTHR23530:SF1">
    <property type="entry name" value="PERMEASE, MAJOR FACILITATOR SUPERFAMILY-RELATED"/>
    <property type="match status" value="1"/>
</dbReference>
<keyword evidence="1" id="KW-0812">Transmembrane</keyword>
<dbReference type="InterPro" id="IPR011701">
    <property type="entry name" value="MFS"/>
</dbReference>
<name>A0ABY3WHV3_9ACTN</name>
<reference evidence="2 3" key="1">
    <citation type="submission" date="2021-03" db="EMBL/GenBank/DDBJ databases">
        <title>Complete genome of Streptomyces formicae strain 1H-GS9 (DSM 100524).</title>
        <authorList>
            <person name="Atanasov K.E."/>
            <person name="Altabella T."/>
            <person name="Ferrer A."/>
        </authorList>
    </citation>
    <scope>NUCLEOTIDE SEQUENCE [LARGE SCALE GENOMIC DNA]</scope>
    <source>
        <strain evidence="2 3">1H-GS9</strain>
    </source>
</reference>
<dbReference type="PANTHER" id="PTHR23530">
    <property type="entry name" value="TRANSPORT PROTEIN-RELATED"/>
    <property type="match status" value="1"/>
</dbReference>
<proteinExistence type="predicted"/>
<protein>
    <submittedName>
        <fullName evidence="2">MFS transporter</fullName>
    </submittedName>
</protein>
<evidence type="ECO:0000256" key="1">
    <source>
        <dbReference type="SAM" id="Phobius"/>
    </source>
</evidence>
<dbReference type="SUPFAM" id="SSF103473">
    <property type="entry name" value="MFS general substrate transporter"/>
    <property type="match status" value="1"/>
</dbReference>
<dbReference type="InterPro" id="IPR053160">
    <property type="entry name" value="MFS_DHA3_Transporter"/>
</dbReference>
<organism evidence="2 3">
    <name type="scientific">Streptomyces formicae</name>
    <dbReference type="NCBI Taxonomy" id="1616117"/>
    <lineage>
        <taxon>Bacteria</taxon>
        <taxon>Bacillati</taxon>
        <taxon>Actinomycetota</taxon>
        <taxon>Actinomycetes</taxon>
        <taxon>Kitasatosporales</taxon>
        <taxon>Streptomycetaceae</taxon>
        <taxon>Streptomyces</taxon>
    </lineage>
</organism>
<sequence length="422" mass="42350">MLTSSSCPPARPRPGVRRLERTLCAYTGLEDFVLLYPVYALLFAEHGLSTAQISFLFALWSLTGLVLEVPSGVWADVVSRRLLVTAGPLLSAAGFALWVLVPSYGAFAAGFVLWGIGGSLRSGAMEALVHDELERLGAASRYARVMGRAAAASMAATAAATAAAAPAYALGGHRLLGAASVAACLLCAAAGALLPEHRAPRPGPEAGLGPEPEPAASGRGAYAATLRAGLAEVRGSRPVRHTLLLSVVLTSVWGALDEYVPLLAAATGVAGPAVPLLVLVVWVGVTAGSLLAGPGERLSARALAVAVAGAAAAMAAGALSGHAAGFVLVGAGFLVFQLADVLTDARLQAAITGPSRATVTSLAGLGTSVGTVLVYGTYAALSVHAPHGTVFALLALPYLAVALAWGRTRRTPSPGAGPLAGV</sequence>
<keyword evidence="3" id="KW-1185">Reference proteome</keyword>
<gene>
    <name evidence="2" type="ORF">J4032_01520</name>
</gene>
<feature type="transmembrane region" description="Helical" evidence="1">
    <location>
        <begin position="362"/>
        <end position="381"/>
    </location>
</feature>
<dbReference type="InterPro" id="IPR036259">
    <property type="entry name" value="MFS_trans_sf"/>
</dbReference>
<feature type="transmembrane region" description="Helical" evidence="1">
    <location>
        <begin position="387"/>
        <end position="405"/>
    </location>
</feature>
<feature type="transmembrane region" description="Helical" evidence="1">
    <location>
        <begin position="149"/>
        <end position="169"/>
    </location>
</feature>
<feature type="transmembrane region" description="Helical" evidence="1">
    <location>
        <begin position="262"/>
        <end position="286"/>
    </location>
</feature>
<keyword evidence="1" id="KW-0472">Membrane</keyword>
<dbReference type="Gene3D" id="1.20.1250.20">
    <property type="entry name" value="MFS general substrate transporter like domains"/>
    <property type="match status" value="1"/>
</dbReference>
<dbReference type="Pfam" id="PF07690">
    <property type="entry name" value="MFS_1"/>
    <property type="match status" value="1"/>
</dbReference>
<evidence type="ECO:0000313" key="3">
    <source>
        <dbReference type="Proteomes" id="UP000828924"/>
    </source>
</evidence>